<dbReference type="SMART" id="SM00195">
    <property type="entry name" value="DSPc"/>
    <property type="match status" value="1"/>
</dbReference>
<proteinExistence type="predicted"/>
<feature type="domain" description="Tyrosine-protein phosphatase" evidence="3">
    <location>
        <begin position="1"/>
        <end position="108"/>
    </location>
</feature>
<reference evidence="5 6" key="1">
    <citation type="journal article" date="2019" name="PLoS Biol.">
        <title>Sex chromosomes control vertical transmission of feminizing Wolbachia symbionts in an isopod.</title>
        <authorList>
            <person name="Becking T."/>
            <person name="Chebbi M.A."/>
            <person name="Giraud I."/>
            <person name="Moumen B."/>
            <person name="Laverre T."/>
            <person name="Caubet Y."/>
            <person name="Peccoud J."/>
            <person name="Gilbert C."/>
            <person name="Cordaux R."/>
        </authorList>
    </citation>
    <scope>NUCLEOTIDE SEQUENCE [LARGE SCALE GENOMIC DNA]</scope>
    <source>
        <strain evidence="5">ANa2</strain>
        <tissue evidence="5">Whole body excluding digestive tract and cuticle</tissue>
    </source>
</reference>
<dbReference type="InterPro" id="IPR029021">
    <property type="entry name" value="Prot-tyrosine_phosphatase-like"/>
</dbReference>
<dbReference type="Gene3D" id="3.90.190.10">
    <property type="entry name" value="Protein tyrosine phosphatase superfamily"/>
    <property type="match status" value="1"/>
</dbReference>
<name>A0A5N5SPZ9_9CRUS</name>
<dbReference type="PANTHER" id="PTHR46712:SF1">
    <property type="entry name" value="PHOSPHATIDYLGLYCEROPHOSPHATASE AND PROTEIN-TYROSINE PHOSPHATASE 1"/>
    <property type="match status" value="1"/>
</dbReference>
<evidence type="ECO:0000256" key="1">
    <source>
        <dbReference type="ARBA" id="ARBA00022801"/>
    </source>
</evidence>
<evidence type="ECO:0000313" key="5">
    <source>
        <dbReference type="EMBL" id="KAB7495689.1"/>
    </source>
</evidence>
<keyword evidence="1" id="KW-0378">Hydrolase</keyword>
<comment type="caution">
    <text evidence="5">The sequence shown here is derived from an EMBL/GenBank/DDBJ whole genome shotgun (WGS) entry which is preliminary data.</text>
</comment>
<sequence length="115" mass="13281">MGEEWSEVGVDFLHLSTTDIFEAPCQSKLKQGVKFIKEFEKKDESGSIYIHCKAGRTRSATLVACYLIEKYDLEPERAIELISEKRPHIWLGTKQLQAIKEYFEDLKKAKLENVS</sequence>
<dbReference type="InterPro" id="IPR042165">
    <property type="entry name" value="PTPMT1"/>
</dbReference>
<evidence type="ECO:0000313" key="6">
    <source>
        <dbReference type="Proteomes" id="UP000326759"/>
    </source>
</evidence>
<evidence type="ECO:0000256" key="2">
    <source>
        <dbReference type="ARBA" id="ARBA00022912"/>
    </source>
</evidence>
<dbReference type="PROSITE" id="PS50054">
    <property type="entry name" value="TYR_PHOSPHATASE_DUAL"/>
    <property type="match status" value="1"/>
</dbReference>
<dbReference type="InterPro" id="IPR016130">
    <property type="entry name" value="Tyr_Pase_AS"/>
</dbReference>
<dbReference type="PROSITE" id="PS50056">
    <property type="entry name" value="TYR_PHOSPHATASE_2"/>
    <property type="match status" value="1"/>
</dbReference>
<keyword evidence="6" id="KW-1185">Reference proteome</keyword>
<dbReference type="PANTHER" id="PTHR46712">
    <property type="entry name" value="PHOSPHATIDYLGLYCEROPHOSPHATASE AND PROTEIN-TYROSINE PHOSPHATASE 1"/>
    <property type="match status" value="1"/>
</dbReference>
<dbReference type="OrthoDB" id="273181at2759"/>
<dbReference type="GO" id="GO:0004721">
    <property type="term" value="F:phosphoprotein phosphatase activity"/>
    <property type="evidence" value="ECO:0007669"/>
    <property type="project" value="UniProtKB-KW"/>
</dbReference>
<protein>
    <submittedName>
        <fullName evidence="5">Phosphatidylglycerophosphatase and protein-tyrosine phosphatase 1</fullName>
    </submittedName>
</protein>
<dbReference type="GO" id="GO:0004439">
    <property type="term" value="F:phosphatidylinositol-4,5-bisphosphate 5-phosphatase activity"/>
    <property type="evidence" value="ECO:0007669"/>
    <property type="project" value="TreeGrafter"/>
</dbReference>
<dbReference type="AlphaFoldDB" id="A0A5N5SPZ9"/>
<organism evidence="5 6">
    <name type="scientific">Armadillidium nasatum</name>
    <dbReference type="NCBI Taxonomy" id="96803"/>
    <lineage>
        <taxon>Eukaryota</taxon>
        <taxon>Metazoa</taxon>
        <taxon>Ecdysozoa</taxon>
        <taxon>Arthropoda</taxon>
        <taxon>Crustacea</taxon>
        <taxon>Multicrustacea</taxon>
        <taxon>Malacostraca</taxon>
        <taxon>Eumalacostraca</taxon>
        <taxon>Peracarida</taxon>
        <taxon>Isopoda</taxon>
        <taxon>Oniscidea</taxon>
        <taxon>Crinocheta</taxon>
        <taxon>Armadillidiidae</taxon>
        <taxon>Armadillidium</taxon>
    </lineage>
</organism>
<dbReference type="Pfam" id="PF00782">
    <property type="entry name" value="DSPc"/>
    <property type="match status" value="1"/>
</dbReference>
<dbReference type="InterPro" id="IPR000387">
    <property type="entry name" value="Tyr_Pase_dom"/>
</dbReference>
<keyword evidence="2" id="KW-0904">Protein phosphatase</keyword>
<dbReference type="PROSITE" id="PS00383">
    <property type="entry name" value="TYR_PHOSPHATASE_1"/>
    <property type="match status" value="1"/>
</dbReference>
<gene>
    <name evidence="5" type="primary">Plip</name>
    <name evidence="5" type="ORF">Anas_11736</name>
</gene>
<dbReference type="GO" id="GO:0008962">
    <property type="term" value="F:phosphatidylglycerophosphatase activity"/>
    <property type="evidence" value="ECO:0007669"/>
    <property type="project" value="TreeGrafter"/>
</dbReference>
<dbReference type="InterPro" id="IPR020422">
    <property type="entry name" value="TYR_PHOSPHATASE_DUAL_dom"/>
</dbReference>
<evidence type="ECO:0000259" key="3">
    <source>
        <dbReference type="PROSITE" id="PS50054"/>
    </source>
</evidence>
<evidence type="ECO:0000259" key="4">
    <source>
        <dbReference type="PROSITE" id="PS50056"/>
    </source>
</evidence>
<dbReference type="FunFam" id="3.90.190.10:FF:000157">
    <property type="entry name" value="Protein-tyrosine phosphatase"/>
    <property type="match status" value="1"/>
</dbReference>
<dbReference type="Proteomes" id="UP000326759">
    <property type="component" value="Unassembled WGS sequence"/>
</dbReference>
<dbReference type="EMBL" id="SEYY01022241">
    <property type="protein sequence ID" value="KAB7495689.1"/>
    <property type="molecule type" value="Genomic_DNA"/>
</dbReference>
<dbReference type="SUPFAM" id="SSF52799">
    <property type="entry name" value="(Phosphotyrosine protein) phosphatases II"/>
    <property type="match status" value="1"/>
</dbReference>
<feature type="domain" description="Tyrosine specific protein phosphatases" evidence="4">
    <location>
        <begin position="30"/>
        <end position="97"/>
    </location>
</feature>
<accession>A0A5N5SPZ9</accession>
<dbReference type="InterPro" id="IPR000340">
    <property type="entry name" value="Dual-sp_phosphatase_cat-dom"/>
</dbReference>